<sequence length="182" mass="20867">MVQGIAIRKEFLILLGLFFSSITFVIKCKKTNFNRELILNQLLKSIFVIYICLLIGETLMPIRIPPLDIDIKPTVNLNILNITEYDLKDIYAIINIVGNLLLLSPLAIILPMLGYKKFLKLKNVILLSFFTSVLIEALQYIETYLKIVYAPRASDILDVMLNTLGGIIGFCVYRIYLRFCKK</sequence>
<evidence type="ECO:0000313" key="4">
    <source>
        <dbReference type="Proteomes" id="UP000460287"/>
    </source>
</evidence>
<keyword evidence="1" id="KW-1133">Transmembrane helix</keyword>
<feature type="domain" description="VanZ-like" evidence="2">
    <location>
        <begin position="47"/>
        <end position="175"/>
    </location>
</feature>
<feature type="transmembrane region" description="Helical" evidence="1">
    <location>
        <begin position="156"/>
        <end position="176"/>
    </location>
</feature>
<feature type="transmembrane region" description="Helical" evidence="1">
    <location>
        <begin position="90"/>
        <end position="112"/>
    </location>
</feature>
<evidence type="ECO:0000256" key="1">
    <source>
        <dbReference type="SAM" id="Phobius"/>
    </source>
</evidence>
<gene>
    <name evidence="3" type="ORF">FYJ33_15560</name>
</gene>
<feature type="transmembrane region" description="Helical" evidence="1">
    <location>
        <begin position="124"/>
        <end position="141"/>
    </location>
</feature>
<name>A0A7X2N0Z0_9CLOT</name>
<evidence type="ECO:0000259" key="2">
    <source>
        <dbReference type="Pfam" id="PF04892"/>
    </source>
</evidence>
<accession>A0A7X2N0Z0</accession>
<dbReference type="PANTHER" id="PTHR36834:SF1">
    <property type="entry name" value="INTEGRAL MEMBRANE PROTEIN"/>
    <property type="match status" value="1"/>
</dbReference>
<evidence type="ECO:0000313" key="3">
    <source>
        <dbReference type="EMBL" id="MSR92737.1"/>
    </source>
</evidence>
<keyword evidence="1" id="KW-0472">Membrane</keyword>
<organism evidence="3 4">
    <name type="scientific">Inconstantimicrobium porci</name>
    <dbReference type="NCBI Taxonomy" id="2652291"/>
    <lineage>
        <taxon>Bacteria</taxon>
        <taxon>Bacillati</taxon>
        <taxon>Bacillota</taxon>
        <taxon>Clostridia</taxon>
        <taxon>Eubacteriales</taxon>
        <taxon>Clostridiaceae</taxon>
        <taxon>Inconstantimicrobium</taxon>
    </lineage>
</organism>
<proteinExistence type="predicted"/>
<keyword evidence="1" id="KW-0812">Transmembrane</keyword>
<dbReference type="InterPro" id="IPR053150">
    <property type="entry name" value="Teicoplanin_resist-assoc"/>
</dbReference>
<dbReference type="PANTHER" id="PTHR36834">
    <property type="entry name" value="MEMBRANE PROTEIN-RELATED"/>
    <property type="match status" value="1"/>
</dbReference>
<dbReference type="Proteomes" id="UP000460287">
    <property type="component" value="Unassembled WGS sequence"/>
</dbReference>
<protein>
    <submittedName>
        <fullName evidence="3">VanZ family protein</fullName>
    </submittedName>
</protein>
<feature type="transmembrane region" description="Helical" evidence="1">
    <location>
        <begin position="6"/>
        <end position="26"/>
    </location>
</feature>
<dbReference type="AlphaFoldDB" id="A0A7X2N0Z0"/>
<comment type="caution">
    <text evidence="3">The sequence shown here is derived from an EMBL/GenBank/DDBJ whole genome shotgun (WGS) entry which is preliminary data.</text>
</comment>
<feature type="transmembrane region" description="Helical" evidence="1">
    <location>
        <begin position="38"/>
        <end position="56"/>
    </location>
</feature>
<dbReference type="EMBL" id="VULX01000058">
    <property type="protein sequence ID" value="MSR92737.1"/>
    <property type="molecule type" value="Genomic_DNA"/>
</dbReference>
<keyword evidence="4" id="KW-1185">Reference proteome</keyword>
<dbReference type="InterPro" id="IPR006976">
    <property type="entry name" value="VanZ-like"/>
</dbReference>
<reference evidence="3 4" key="1">
    <citation type="submission" date="2019-08" db="EMBL/GenBank/DDBJ databases">
        <title>In-depth cultivation of the pig gut microbiome towards novel bacterial diversity and tailored functional studies.</title>
        <authorList>
            <person name="Wylensek D."/>
            <person name="Hitch T.C.A."/>
            <person name="Clavel T."/>
        </authorList>
    </citation>
    <scope>NUCLEOTIDE SEQUENCE [LARGE SCALE GENOMIC DNA]</scope>
    <source>
        <strain evidence="3 4">WCA-383-APC-5B</strain>
    </source>
</reference>
<dbReference type="RefSeq" id="WP_154532896.1">
    <property type="nucleotide sequence ID" value="NZ_VULX01000058.1"/>
</dbReference>
<dbReference type="Pfam" id="PF04892">
    <property type="entry name" value="VanZ"/>
    <property type="match status" value="1"/>
</dbReference>